<evidence type="ECO:0000313" key="1">
    <source>
        <dbReference type="EMBL" id="CAD5236007.1"/>
    </source>
</evidence>
<dbReference type="EMBL" id="LR881104">
    <property type="protein sequence ID" value="CAD5236007.1"/>
    <property type="molecule type" value="Genomic_DNA"/>
</dbReference>
<organism evidence="1 2">
    <name type="scientific">Klebsiella phage vB_KvM-Eowyn</name>
    <dbReference type="NCBI Taxonomy" id="2762819"/>
    <lineage>
        <taxon>Viruses</taxon>
        <taxon>Duplodnaviria</taxon>
        <taxon>Heunggongvirae</taxon>
        <taxon>Uroviricota</taxon>
        <taxon>Caudoviricetes</taxon>
        <taxon>Chimalliviridae</taxon>
        <taxon>Eowynvirus</taxon>
        <taxon>Eowynvirus eowyn</taxon>
    </lineage>
</organism>
<dbReference type="Proteomes" id="UP000596247">
    <property type="component" value="Chromosome"/>
</dbReference>
<accession>A0A7R8MJ81</accession>
<evidence type="ECO:0000313" key="2">
    <source>
        <dbReference type="Proteomes" id="UP000596247"/>
    </source>
</evidence>
<reference evidence="1 2" key="1">
    <citation type="submission" date="2020-09" db="EMBL/GenBank/DDBJ databases">
        <authorList>
            <person name="Jameson E."/>
        </authorList>
    </citation>
    <scope>NUCLEOTIDE SEQUENCE [LARGE SCALE GENOMIC DNA]</scope>
</reference>
<gene>
    <name evidence="1" type="ORF">LLCLJKAH_00018</name>
</gene>
<protein>
    <submittedName>
        <fullName evidence="1">Uncharacterized protein</fullName>
    </submittedName>
</protein>
<name>A0A7R8MJ81_9CAUD</name>
<proteinExistence type="predicted"/>
<keyword evidence="2" id="KW-1185">Reference proteome</keyword>
<sequence length="192" mass="20886">MTATKVFDDIYLVRDYNEFVALAEQLSVHVLYHLNTNISEYPALVDTRGTWEIKSLGDVVATQNVEAEPTPSNIQTTIVVMEVGGGLLEGGRLLTQALPAGHHVVGVDITGIASVGVPTKLPIKCLITTENEGTAVMSAVRDIPCEDGDFIPLWFKATYANGRFKAAKLMHSDSNGHTFRSVTLAIHTYKPF</sequence>